<feature type="compositionally biased region" description="Polar residues" evidence="3">
    <location>
        <begin position="125"/>
        <end position="134"/>
    </location>
</feature>
<evidence type="ECO:0000256" key="3">
    <source>
        <dbReference type="SAM" id="MobiDB-lite"/>
    </source>
</evidence>
<gene>
    <name evidence="5" type="ORF">SEMRO_794_G203460.1</name>
</gene>
<keyword evidence="5" id="KW-0808">Transferase</keyword>
<dbReference type="Gene3D" id="3.80.10.10">
    <property type="entry name" value="Ribonuclease Inhibitor"/>
    <property type="match status" value="1"/>
</dbReference>
<dbReference type="EMBL" id="CAICTM010000793">
    <property type="protein sequence ID" value="CAB9516602.1"/>
    <property type="molecule type" value="Genomic_DNA"/>
</dbReference>
<dbReference type="PANTHER" id="PTHR48004">
    <property type="entry name" value="OS01G0149700 PROTEIN"/>
    <property type="match status" value="1"/>
</dbReference>
<dbReference type="InterPro" id="IPR001611">
    <property type="entry name" value="Leu-rich_rpt"/>
</dbReference>
<keyword evidence="5" id="KW-0418">Kinase</keyword>
<keyword evidence="2" id="KW-0677">Repeat</keyword>
<comment type="caution">
    <text evidence="5">The sequence shown here is derived from an EMBL/GenBank/DDBJ whole genome shotgun (WGS) entry which is preliminary data.</text>
</comment>
<dbReference type="Pfam" id="PF00560">
    <property type="entry name" value="LRR_1"/>
    <property type="match status" value="3"/>
</dbReference>
<feature type="transmembrane region" description="Helical" evidence="4">
    <location>
        <begin position="191"/>
        <end position="216"/>
    </location>
</feature>
<name>A0A9N8E8P3_9STRA</name>
<evidence type="ECO:0000256" key="1">
    <source>
        <dbReference type="ARBA" id="ARBA00022614"/>
    </source>
</evidence>
<dbReference type="PANTHER" id="PTHR48004:SF42">
    <property type="entry name" value="PROTEIN TOO MANY MOUTHS-RELATED"/>
    <property type="match status" value="1"/>
</dbReference>
<keyword evidence="4" id="KW-0472">Membrane</keyword>
<reference evidence="5" key="1">
    <citation type="submission" date="2020-06" db="EMBL/GenBank/DDBJ databases">
        <authorList>
            <consortium name="Plant Systems Biology data submission"/>
        </authorList>
    </citation>
    <scope>NUCLEOTIDE SEQUENCE</scope>
    <source>
        <strain evidence="5">D6</strain>
    </source>
</reference>
<keyword evidence="1" id="KW-0433">Leucine-rich repeat</keyword>
<keyword evidence="6" id="KW-1185">Reference proteome</keyword>
<keyword evidence="4" id="KW-1133">Transmembrane helix</keyword>
<organism evidence="5 6">
    <name type="scientific">Seminavis robusta</name>
    <dbReference type="NCBI Taxonomy" id="568900"/>
    <lineage>
        <taxon>Eukaryota</taxon>
        <taxon>Sar</taxon>
        <taxon>Stramenopiles</taxon>
        <taxon>Ochrophyta</taxon>
        <taxon>Bacillariophyta</taxon>
        <taxon>Bacillariophyceae</taxon>
        <taxon>Bacillariophycidae</taxon>
        <taxon>Naviculales</taxon>
        <taxon>Naviculaceae</taxon>
        <taxon>Seminavis</taxon>
    </lineage>
</organism>
<proteinExistence type="predicted"/>
<dbReference type="InterPro" id="IPR032675">
    <property type="entry name" value="LRR_dom_sf"/>
</dbReference>
<feature type="region of interest" description="Disordered" evidence="3">
    <location>
        <begin position="1"/>
        <end position="134"/>
    </location>
</feature>
<dbReference type="SMART" id="SM00369">
    <property type="entry name" value="LRR_TYP"/>
    <property type="match status" value="3"/>
</dbReference>
<dbReference type="GO" id="GO:0016301">
    <property type="term" value="F:kinase activity"/>
    <property type="evidence" value="ECO:0007669"/>
    <property type="project" value="UniProtKB-KW"/>
</dbReference>
<dbReference type="Proteomes" id="UP001153069">
    <property type="component" value="Unassembled WGS sequence"/>
</dbReference>
<sequence>MDPSSQNAADAKLVQDITARRPDLEAAHQQYQHPRGRRPRGPSPQRPSPQRRVVHHNNNSIPRSRAAAAAPDPEESSDTEPDVERADENTIVTTEGEPASSPWPQLQNGNARQQQAAPGAFRESVGQQSQQVSPLNLKGGAANVLGRPTPTQLDTIQDTNNYLENNATVEAATHNSHEDEDMAQQQKRKRLYWAMAGGIGMLLLIAAIIGIAIGVASSKEPSSQTQVDTTNAPEEITTALVKEFFPTGLPNRSQEAVLSNNDRLPQVRAFQWLSQDENWQKYSVPQRRQRFALATLYYATNGPQWFDHLLPDERANVTPWLDYSVHECSWFAMLKGYGRPKCENYTDHNITLANPWDAHFDYTSILLSADPSLLPPDTHHVPARLRGTLVPELALLTSLQELDMDYQSIKGTIPNELTQLSNTLEYIDLIKCFFTGTIPAGLFVSSKSLFLSRNARLLASIPTAIGNSSKLEYLLLTETNLEGSIPSEIGMATNLLELFLNANDLEGTIPSEVGLLSLLHVLDLTYNELSGSIPSEIGQAQSLQRLKLGLKSGMRGTLPTSLALLSNLQELDLYKNSLEGSLQPELFYLRTNSSTEVSMTPSWPNLTTLILTDNRLSGSLPSEIGLLGALERLFLARNKLESQLPTELGSLSNLECLGIAQNQFTGELPFEVSNGLPGLVTDVESFALSSSTPLLSLNFSARCPH</sequence>
<dbReference type="InterPro" id="IPR003591">
    <property type="entry name" value="Leu-rich_rpt_typical-subtyp"/>
</dbReference>
<protein>
    <submittedName>
        <fullName evidence="5">Receptor-like protein kinase</fullName>
    </submittedName>
</protein>
<evidence type="ECO:0000313" key="6">
    <source>
        <dbReference type="Proteomes" id="UP001153069"/>
    </source>
</evidence>
<evidence type="ECO:0000256" key="2">
    <source>
        <dbReference type="ARBA" id="ARBA00022737"/>
    </source>
</evidence>
<dbReference type="InterPro" id="IPR052941">
    <property type="entry name" value="StomDev_PlantInt_Reg"/>
</dbReference>
<evidence type="ECO:0000256" key="4">
    <source>
        <dbReference type="SAM" id="Phobius"/>
    </source>
</evidence>
<dbReference type="OrthoDB" id="1517790at2759"/>
<feature type="compositionally biased region" description="Polar residues" evidence="3">
    <location>
        <begin position="102"/>
        <end position="116"/>
    </location>
</feature>
<evidence type="ECO:0000313" key="5">
    <source>
        <dbReference type="EMBL" id="CAB9516602.1"/>
    </source>
</evidence>
<feature type="compositionally biased region" description="Low complexity" evidence="3">
    <location>
        <begin position="62"/>
        <end position="71"/>
    </location>
</feature>
<keyword evidence="4" id="KW-0812">Transmembrane</keyword>
<accession>A0A9N8E8P3</accession>
<keyword evidence="5" id="KW-0675">Receptor</keyword>
<dbReference type="SUPFAM" id="SSF52047">
    <property type="entry name" value="RNI-like"/>
    <property type="match status" value="1"/>
</dbReference>
<dbReference type="AlphaFoldDB" id="A0A9N8E8P3"/>
<feature type="compositionally biased region" description="Acidic residues" evidence="3">
    <location>
        <begin position="72"/>
        <end position="81"/>
    </location>
</feature>
<dbReference type="FunFam" id="3.80.10.10:FF:000041">
    <property type="entry name" value="LRR receptor-like serine/threonine-protein kinase ERECTA"/>
    <property type="match status" value="1"/>
</dbReference>